<evidence type="ECO:0000256" key="3">
    <source>
        <dbReference type="ARBA" id="ARBA00023027"/>
    </source>
</evidence>
<evidence type="ECO:0000256" key="5">
    <source>
        <dbReference type="HAMAP-Rule" id="MF_00299"/>
    </source>
</evidence>
<protein>
    <recommendedName>
        <fullName evidence="5">Probable RNA 2'-phosphotransferase</fullName>
        <ecNumber evidence="5">2.7.1.-</ecNumber>
    </recommendedName>
</protein>
<dbReference type="Gene3D" id="1.10.10.970">
    <property type="entry name" value="RNA 2'-phosphotransferase, Tpt1/KptA family, N-terminal domain"/>
    <property type="match status" value="1"/>
</dbReference>
<dbReference type="EMBL" id="BOPB01000028">
    <property type="protein sequence ID" value="GIJ23787.1"/>
    <property type="molecule type" value="Genomic_DNA"/>
</dbReference>
<gene>
    <name evidence="5 6" type="primary">kptA</name>
    <name evidence="6" type="ORF">Vlu01_44110</name>
</gene>
<dbReference type="InterPro" id="IPR022928">
    <property type="entry name" value="RNA_2'-PTrans_KptA"/>
</dbReference>
<evidence type="ECO:0000313" key="6">
    <source>
        <dbReference type="EMBL" id="GIJ23787.1"/>
    </source>
</evidence>
<reference evidence="6 7" key="1">
    <citation type="submission" date="2021-01" db="EMBL/GenBank/DDBJ databases">
        <title>Whole genome shotgun sequence of Verrucosispora lutea NBRC 106530.</title>
        <authorList>
            <person name="Komaki H."/>
            <person name="Tamura T."/>
        </authorList>
    </citation>
    <scope>NUCLEOTIDE SEQUENCE [LARGE SCALE GENOMIC DNA]</scope>
    <source>
        <strain evidence="6 7">NBRC 106530</strain>
    </source>
</reference>
<comment type="caution">
    <text evidence="6">The sequence shown here is derived from an EMBL/GenBank/DDBJ whole genome shotgun (WGS) entry which is preliminary data.</text>
</comment>
<dbReference type="Pfam" id="PF01885">
    <property type="entry name" value="PTS_2-RNA"/>
    <property type="match status" value="1"/>
</dbReference>
<evidence type="ECO:0000313" key="7">
    <source>
        <dbReference type="Proteomes" id="UP000643165"/>
    </source>
</evidence>
<dbReference type="InterPro" id="IPR002745">
    <property type="entry name" value="Ptrans_KptA/Tpt1"/>
</dbReference>
<dbReference type="RefSeq" id="WP_204002701.1">
    <property type="nucleotide sequence ID" value="NZ_BOPB01000028.1"/>
</dbReference>
<dbReference type="SUPFAM" id="SSF56399">
    <property type="entry name" value="ADP-ribosylation"/>
    <property type="match status" value="1"/>
</dbReference>
<name>A0ABQ4J0T5_9ACTN</name>
<dbReference type="HAMAP" id="MF_00299">
    <property type="entry name" value="KptA"/>
    <property type="match status" value="1"/>
</dbReference>
<keyword evidence="3 5" id="KW-0520">NAD</keyword>
<dbReference type="PANTHER" id="PTHR12684:SF2">
    <property type="entry name" value="TRNA 2'-PHOSPHOTRANSFERASE 1"/>
    <property type="match status" value="1"/>
</dbReference>
<dbReference type="Proteomes" id="UP000643165">
    <property type="component" value="Unassembled WGS sequence"/>
</dbReference>
<evidence type="ECO:0000256" key="1">
    <source>
        <dbReference type="ARBA" id="ARBA00009836"/>
    </source>
</evidence>
<dbReference type="Gene3D" id="3.20.170.30">
    <property type="match status" value="1"/>
</dbReference>
<dbReference type="PANTHER" id="PTHR12684">
    <property type="entry name" value="PUTATIVE PHOSPHOTRANSFERASE"/>
    <property type="match status" value="1"/>
</dbReference>
<keyword evidence="7" id="KW-1185">Reference proteome</keyword>
<comment type="similarity">
    <text evidence="1 5">Belongs to the KptA/TPT1 family.</text>
</comment>
<dbReference type="InterPro" id="IPR042081">
    <property type="entry name" value="RNA_2'-PTrans_C"/>
</dbReference>
<dbReference type="EC" id="2.7.1.-" evidence="5"/>
<keyword evidence="2 5" id="KW-0808">Transferase</keyword>
<comment type="function">
    <text evidence="4 5">Removes the 2'-phosphate from RNA via an intermediate in which the phosphate is ADP-ribosylated by NAD followed by a presumed transesterification to release the RNA and generate ADP-ribose 1''-2''-cyclic phosphate (APPR&gt;P). May function as an ADP-ribosylase.</text>
</comment>
<evidence type="ECO:0000256" key="4">
    <source>
        <dbReference type="ARBA" id="ARBA00025212"/>
    </source>
</evidence>
<evidence type="ECO:0000256" key="2">
    <source>
        <dbReference type="ARBA" id="ARBA00022679"/>
    </source>
</evidence>
<organism evidence="6 7">
    <name type="scientific">Micromonospora lutea</name>
    <dbReference type="NCBI Taxonomy" id="419825"/>
    <lineage>
        <taxon>Bacteria</taxon>
        <taxon>Bacillati</taxon>
        <taxon>Actinomycetota</taxon>
        <taxon>Actinomycetes</taxon>
        <taxon>Micromonosporales</taxon>
        <taxon>Micromonosporaceae</taxon>
        <taxon>Micromonospora</taxon>
    </lineage>
</organism>
<accession>A0ABQ4J0T5</accession>
<proteinExistence type="inferred from homology"/>
<sequence>MTGRLTSASKLLAYVLRHRPDAVGITLDEGGWVEVEVLLAALAEHGRPVTRQVLAELVADPDKQRFELRAGRIRAAQGHSIAVDLRLEPVVPPSLLYHGTVARHLSGIRVEGLRARGRVHVHLSVDRETAVTVGARRGDPVVLTVDAAGMHRHGFVFYRAVNGVWLTDHVPPDWIAFSGSA</sequence>
<dbReference type="InterPro" id="IPR042080">
    <property type="entry name" value="RNA_2'-PTrans_N"/>
</dbReference>